<dbReference type="AlphaFoldDB" id="G2Y211"/>
<feature type="region of interest" description="Disordered" evidence="1">
    <location>
        <begin position="1"/>
        <end position="20"/>
    </location>
</feature>
<dbReference type="EMBL" id="FQ790282">
    <property type="protein sequence ID" value="CCD46701.1"/>
    <property type="molecule type" value="Genomic_DNA"/>
</dbReference>
<evidence type="ECO:0000313" key="2">
    <source>
        <dbReference type="EMBL" id="CCD46701.1"/>
    </source>
</evidence>
<proteinExistence type="predicted"/>
<dbReference type="Proteomes" id="UP000008177">
    <property type="component" value="Unplaced contigs"/>
</dbReference>
<reference evidence="3" key="1">
    <citation type="journal article" date="2011" name="PLoS Genet.">
        <title>Genomic analysis of the necrotrophic fungal pathogens Sclerotinia sclerotiorum and Botrytis cinerea.</title>
        <authorList>
            <person name="Amselem J."/>
            <person name="Cuomo C.A."/>
            <person name="van Kan J.A."/>
            <person name="Viaud M."/>
            <person name="Benito E.P."/>
            <person name="Couloux A."/>
            <person name="Coutinho P.M."/>
            <person name="de Vries R.P."/>
            <person name="Dyer P.S."/>
            <person name="Fillinger S."/>
            <person name="Fournier E."/>
            <person name="Gout L."/>
            <person name="Hahn M."/>
            <person name="Kohn L."/>
            <person name="Lapalu N."/>
            <person name="Plummer K.M."/>
            <person name="Pradier J.M."/>
            <person name="Quevillon E."/>
            <person name="Sharon A."/>
            <person name="Simon A."/>
            <person name="ten Have A."/>
            <person name="Tudzynski B."/>
            <person name="Tudzynski P."/>
            <person name="Wincker P."/>
            <person name="Andrew M."/>
            <person name="Anthouard V."/>
            <person name="Beever R.E."/>
            <person name="Beffa R."/>
            <person name="Benoit I."/>
            <person name="Bouzid O."/>
            <person name="Brault B."/>
            <person name="Chen Z."/>
            <person name="Choquer M."/>
            <person name="Collemare J."/>
            <person name="Cotton P."/>
            <person name="Danchin E.G."/>
            <person name="Da Silva C."/>
            <person name="Gautier A."/>
            <person name="Giraud C."/>
            <person name="Giraud T."/>
            <person name="Gonzalez C."/>
            <person name="Grossetete S."/>
            <person name="Guldener U."/>
            <person name="Henrissat B."/>
            <person name="Howlett B.J."/>
            <person name="Kodira C."/>
            <person name="Kretschmer M."/>
            <person name="Lappartient A."/>
            <person name="Leroch M."/>
            <person name="Levis C."/>
            <person name="Mauceli E."/>
            <person name="Neuveglise C."/>
            <person name="Oeser B."/>
            <person name="Pearson M."/>
            <person name="Poulain J."/>
            <person name="Poussereau N."/>
            <person name="Quesneville H."/>
            <person name="Rascle C."/>
            <person name="Schumacher J."/>
            <person name="Segurens B."/>
            <person name="Sexton A."/>
            <person name="Silva E."/>
            <person name="Sirven C."/>
            <person name="Soanes D.M."/>
            <person name="Talbot N.J."/>
            <person name="Templeton M."/>
            <person name="Yandava C."/>
            <person name="Yarden O."/>
            <person name="Zeng Q."/>
            <person name="Rollins J.A."/>
            <person name="Lebrun M.H."/>
            <person name="Dickman M."/>
        </authorList>
    </citation>
    <scope>NUCLEOTIDE SEQUENCE [LARGE SCALE GENOMIC DNA]</scope>
    <source>
        <strain evidence="3">T4</strain>
    </source>
</reference>
<accession>G2Y211</accession>
<protein>
    <submittedName>
        <fullName evidence="2">Uncharacterized protein</fullName>
    </submittedName>
</protein>
<evidence type="ECO:0000313" key="3">
    <source>
        <dbReference type="Proteomes" id="UP000008177"/>
    </source>
</evidence>
<organism evidence="2 3">
    <name type="scientific">Botryotinia fuckeliana (strain T4)</name>
    <name type="common">Noble rot fungus</name>
    <name type="synonym">Botrytis cinerea</name>
    <dbReference type="NCBI Taxonomy" id="999810"/>
    <lineage>
        <taxon>Eukaryota</taxon>
        <taxon>Fungi</taxon>
        <taxon>Dikarya</taxon>
        <taxon>Ascomycota</taxon>
        <taxon>Pezizomycotina</taxon>
        <taxon>Leotiomycetes</taxon>
        <taxon>Helotiales</taxon>
        <taxon>Sclerotiniaceae</taxon>
        <taxon>Botrytis</taxon>
    </lineage>
</organism>
<name>G2Y211_BOTF4</name>
<gene>
    <name evidence="2" type="ORF">BofuT4_P043120.1</name>
</gene>
<evidence type="ECO:0000256" key="1">
    <source>
        <dbReference type="SAM" id="MobiDB-lite"/>
    </source>
</evidence>
<dbReference type="HOGENOM" id="CLU_3124792_0_0_1"/>
<sequence length="50" mass="5960">MSMAPRENFDHPFSQKPTQPCRRLDAKWKHTPKFPRKSKVSIGRSWYDGK</sequence>
<dbReference type="InParanoid" id="G2Y211"/>